<dbReference type="PANTHER" id="PTHR11439:SF467">
    <property type="entry name" value="INTEGRASE CATALYTIC DOMAIN-CONTAINING PROTEIN"/>
    <property type="match status" value="1"/>
</dbReference>
<feature type="region of interest" description="Disordered" evidence="2">
    <location>
        <begin position="190"/>
        <end position="209"/>
    </location>
</feature>
<feature type="domain" description="CCHC-type" evidence="3">
    <location>
        <begin position="655"/>
        <end position="670"/>
    </location>
</feature>
<comment type="caution">
    <text evidence="4">The sequence shown here is derived from an EMBL/GenBank/DDBJ whole genome shotgun (WGS) entry which is preliminary data.</text>
</comment>
<keyword evidence="1" id="KW-0862">Zinc</keyword>
<proteinExistence type="predicted"/>
<dbReference type="EMBL" id="CACSLK010024147">
    <property type="protein sequence ID" value="CAA0822792.1"/>
    <property type="molecule type" value="Genomic_DNA"/>
</dbReference>
<dbReference type="SMART" id="SM00343">
    <property type="entry name" value="ZnF_C2HC"/>
    <property type="match status" value="2"/>
</dbReference>
<dbReference type="PROSITE" id="PS50158">
    <property type="entry name" value="ZF_CCHC"/>
    <property type="match status" value="2"/>
</dbReference>
<evidence type="ECO:0000313" key="4">
    <source>
        <dbReference type="EMBL" id="CAA0822792.1"/>
    </source>
</evidence>
<organism evidence="4 5">
    <name type="scientific">Striga hermonthica</name>
    <name type="common">Purple witchweed</name>
    <name type="synonym">Buchnera hermonthica</name>
    <dbReference type="NCBI Taxonomy" id="68872"/>
    <lineage>
        <taxon>Eukaryota</taxon>
        <taxon>Viridiplantae</taxon>
        <taxon>Streptophyta</taxon>
        <taxon>Embryophyta</taxon>
        <taxon>Tracheophyta</taxon>
        <taxon>Spermatophyta</taxon>
        <taxon>Magnoliopsida</taxon>
        <taxon>eudicotyledons</taxon>
        <taxon>Gunneridae</taxon>
        <taxon>Pentapetalae</taxon>
        <taxon>asterids</taxon>
        <taxon>lamiids</taxon>
        <taxon>Lamiales</taxon>
        <taxon>Orobanchaceae</taxon>
        <taxon>Buchnereae</taxon>
        <taxon>Striga</taxon>
    </lineage>
</organism>
<evidence type="ECO:0000256" key="2">
    <source>
        <dbReference type="SAM" id="MobiDB-lite"/>
    </source>
</evidence>
<dbReference type="OrthoDB" id="513620at2759"/>
<dbReference type="Pfam" id="PF00098">
    <property type="entry name" value="zf-CCHC"/>
    <property type="match status" value="1"/>
</dbReference>
<sequence>MYLKQRLYGLKMQEGTDLGQHVNIFNQVVTDLASLEVKIEDEDKMMILLCSLPPSYEHMGNQDRGRRHVRDNSGNWNFRSKSRDKSKGRKTVTCYKCKEQGHFKWDCPKWKKQTADMSSKSANVVQNEESDCSDGDMLSISTAQNGFIPKADEDRETIKIVKGALTVMKGRITAGNIYKLLETVLDKGESSSSAPDDVDHDVSGPTDVPESYKLARDRVRRTNIQAPIGYKRCEFDCCVYTKSLGDGSMIFLLLYVDDMLIAAKNMRDIVDLKSLLSQEFEMKDLGAAKKILGMEIHRDRGSQKLWLSLKGYVEKVLQRFAMNEAKPVSTPLANHFKLSVDQCPKSDKETLDMVEIPYASAVGCLMYAMECTRPDLAHAVGQVCKYMSRPGKQHWEAVKWIFRYLKGTAGHGIVFRDQRLDFLVVGYVDSDYAGDLDNRRSTTGYVFTFEMTGGSKFEVSKFDGHGNFGLWQTRERAAGTIRLCLADEVMYHVMHLKSADDIWKKLESQFMSKTLTTKLYLKQRLYGLKMQEGNDLGQHVNIFNQVVTDLASLKVKMEDEDKAMILLCSLPSSYEHMVTTLTYGKEMIKTEEITSALLAHNQRKQKSGESSSQSDSLYVKGNQDRGRRQVRDNSGNRNFRSKSRDKSKGRTTMTCYKCKEQWHFKRDCPKWQKETADMSSKLQMWYIMRNLIAVMEICCLFRLRSNSGSVFLGDDRCCGIVGIGDVKIRINGFIPKADEDRQTIKIVKGTLTVMKGRITAGNIYKLLGTVLDKGESSSSAPDDVDHDVSGPSDVPESYKLARDRVRRTNIQAPEFEMKDLGAAKKILGMEIHRDRGSKKLWLSQKGYVEKVLQRFGMNEANPVSTPLANHFKLSVDQCPKSDKETQDIVEIPYASAVGCLMYAIVCTRPDLAHAVGQVGKYMSRPGKQHWESVKWIFRYLKGTAGHGIVFGDQRLDPLVVGYVDSDYAGDLDNRRSTTGSAPTLPACESAYRNARQLAPTLHSSAMSSSSTELLPPTSADTVSPSRAHGASSDVDGHRNTSRPQIAIRLRLQPTFRRRLSR</sequence>
<dbReference type="GO" id="GO:0003676">
    <property type="term" value="F:nucleic acid binding"/>
    <property type="evidence" value="ECO:0007669"/>
    <property type="project" value="InterPro"/>
</dbReference>
<dbReference type="GO" id="GO:0008270">
    <property type="term" value="F:zinc ion binding"/>
    <property type="evidence" value="ECO:0007669"/>
    <property type="project" value="UniProtKB-KW"/>
</dbReference>
<feature type="compositionally biased region" description="Basic and acidic residues" evidence="2">
    <location>
        <begin position="622"/>
        <end position="631"/>
    </location>
</feature>
<feature type="domain" description="CCHC-type" evidence="3">
    <location>
        <begin position="94"/>
        <end position="109"/>
    </location>
</feature>
<keyword evidence="1" id="KW-0863">Zinc-finger</keyword>
<feature type="region of interest" description="Disordered" evidence="2">
    <location>
        <begin position="777"/>
        <end position="796"/>
    </location>
</feature>
<evidence type="ECO:0000256" key="1">
    <source>
        <dbReference type="PROSITE-ProRule" id="PRU00047"/>
    </source>
</evidence>
<keyword evidence="5" id="KW-1185">Reference proteome</keyword>
<dbReference type="InterPro" id="IPR013103">
    <property type="entry name" value="RVT_2"/>
</dbReference>
<dbReference type="Gene3D" id="4.10.60.10">
    <property type="entry name" value="Zinc finger, CCHC-type"/>
    <property type="match status" value="2"/>
</dbReference>
<keyword evidence="1" id="KW-0479">Metal-binding</keyword>
<name>A0A9N7N7R7_STRHE</name>
<evidence type="ECO:0000259" key="3">
    <source>
        <dbReference type="PROSITE" id="PS50158"/>
    </source>
</evidence>
<dbReference type="AlphaFoldDB" id="A0A9N7N7R7"/>
<protein>
    <submittedName>
        <fullName evidence="4">Uncharacterized mitochondrial protein AtMg00810</fullName>
    </submittedName>
</protein>
<dbReference type="InterPro" id="IPR001878">
    <property type="entry name" value="Znf_CCHC"/>
</dbReference>
<evidence type="ECO:0000313" key="5">
    <source>
        <dbReference type="Proteomes" id="UP001153555"/>
    </source>
</evidence>
<reference evidence="4" key="1">
    <citation type="submission" date="2019-12" db="EMBL/GenBank/DDBJ databases">
        <authorList>
            <person name="Scholes J."/>
        </authorList>
    </citation>
    <scope>NUCLEOTIDE SEQUENCE</scope>
</reference>
<gene>
    <name evidence="4" type="ORF">SHERM_01570</name>
</gene>
<dbReference type="InterPro" id="IPR036875">
    <property type="entry name" value="Znf_CCHC_sf"/>
</dbReference>
<accession>A0A9N7N7R7</accession>
<feature type="region of interest" description="Disordered" evidence="2">
    <location>
        <begin position="59"/>
        <end position="84"/>
    </location>
</feature>
<feature type="compositionally biased region" description="Low complexity" evidence="2">
    <location>
        <begin position="1003"/>
        <end position="1018"/>
    </location>
</feature>
<feature type="region of interest" description="Disordered" evidence="2">
    <location>
        <begin position="1001"/>
        <end position="1061"/>
    </location>
</feature>
<feature type="region of interest" description="Disordered" evidence="2">
    <location>
        <begin position="601"/>
        <end position="648"/>
    </location>
</feature>
<dbReference type="Pfam" id="PF14223">
    <property type="entry name" value="Retrotran_gag_2"/>
    <property type="match status" value="2"/>
</dbReference>
<dbReference type="PANTHER" id="PTHR11439">
    <property type="entry name" value="GAG-POL-RELATED RETROTRANSPOSON"/>
    <property type="match status" value="1"/>
</dbReference>
<dbReference type="Proteomes" id="UP001153555">
    <property type="component" value="Unassembled WGS sequence"/>
</dbReference>
<dbReference type="SUPFAM" id="SSF57756">
    <property type="entry name" value="Retrovirus zinc finger-like domains"/>
    <property type="match status" value="2"/>
</dbReference>
<dbReference type="Pfam" id="PF07727">
    <property type="entry name" value="RVT_2"/>
    <property type="match status" value="2"/>
</dbReference>